<keyword evidence="7 11" id="KW-0479">Metal-binding</keyword>
<sequence>MRANLSVEEALELVLAEARGEPGVEELPLGEALGRVLAEDLASLADHPDQDDTAIDGYACREADALGASRESPARLRVIGESPAGRPFRGRVGPGEAVAVYTGAPIPEGTDAVVRVEDTRREGDEVLLFAPASPKDIRPKGDDLRRGEVYLRRGDLLTPGRLGLAAAMGHPQVRVFRPPRVGILSTGDEVVEPGEPLPYGGVYNSNAYSLLGLVREAGGEPVLLGKVEDEPQRVLARLEGAGRLDLLLTSGGVSMGEYDVVRKVLEERGEVLFWKVKQQPGGPLLLARLDGLPVLGLPGNPVSSMVTFFLYGRPFLYRLLRRTEPPYRALRAKALTPFRGAAGKKVFRRGILSFEGELVVRTTGNQSSGVLRSMALGNALVVIPPDQEVREGEAVEAIPLTFVL</sequence>
<dbReference type="Gene3D" id="3.40.980.10">
    <property type="entry name" value="MoaB/Mog-like domain"/>
    <property type="match status" value="1"/>
</dbReference>
<protein>
    <recommendedName>
        <fullName evidence="11">Molybdopterin molybdenumtransferase</fullName>
        <ecNumber evidence="11">2.10.1.1</ecNumber>
    </recommendedName>
</protein>
<dbReference type="InterPro" id="IPR005111">
    <property type="entry name" value="MoeA_C_domain_IV"/>
</dbReference>
<keyword evidence="14" id="KW-1185">Reference proteome</keyword>
<dbReference type="GO" id="GO:0046872">
    <property type="term" value="F:metal ion binding"/>
    <property type="evidence" value="ECO:0007669"/>
    <property type="project" value="UniProtKB-UniRule"/>
</dbReference>
<evidence type="ECO:0000256" key="4">
    <source>
        <dbReference type="ARBA" id="ARBA00010763"/>
    </source>
</evidence>
<dbReference type="InterPro" id="IPR036425">
    <property type="entry name" value="MoaB/Mog-like_dom_sf"/>
</dbReference>
<evidence type="ECO:0000313" key="13">
    <source>
        <dbReference type="EMBL" id="TBH20170.1"/>
    </source>
</evidence>
<dbReference type="EMBL" id="SIJL01000008">
    <property type="protein sequence ID" value="TBH20170.1"/>
    <property type="molecule type" value="Genomic_DNA"/>
</dbReference>
<dbReference type="InterPro" id="IPR036688">
    <property type="entry name" value="MoeA_C_domain_IV_sf"/>
</dbReference>
<evidence type="ECO:0000313" key="14">
    <source>
        <dbReference type="Proteomes" id="UP000292858"/>
    </source>
</evidence>
<dbReference type="InterPro" id="IPR005110">
    <property type="entry name" value="MoeA_linker/N"/>
</dbReference>
<evidence type="ECO:0000256" key="8">
    <source>
        <dbReference type="ARBA" id="ARBA00022842"/>
    </source>
</evidence>
<evidence type="ECO:0000256" key="5">
    <source>
        <dbReference type="ARBA" id="ARBA00022505"/>
    </source>
</evidence>
<evidence type="ECO:0000256" key="1">
    <source>
        <dbReference type="ARBA" id="ARBA00001946"/>
    </source>
</evidence>
<evidence type="ECO:0000256" key="9">
    <source>
        <dbReference type="ARBA" id="ARBA00023150"/>
    </source>
</evidence>
<dbReference type="AlphaFoldDB" id="A0A4Q9B6N5"/>
<reference evidence="13 14" key="1">
    <citation type="submission" date="2019-02" db="EMBL/GenBank/DDBJ databases">
        <title>Thermus sp. a novel from hot spring.</title>
        <authorList>
            <person name="Zhao Z."/>
        </authorList>
    </citation>
    <scope>NUCLEOTIDE SEQUENCE [LARGE SCALE GENOMIC DNA]</scope>
    <source>
        <strain evidence="13 14">CFH 72773T</strain>
    </source>
</reference>
<dbReference type="OrthoDB" id="9804758at2"/>
<dbReference type="PANTHER" id="PTHR10192:SF5">
    <property type="entry name" value="GEPHYRIN"/>
    <property type="match status" value="1"/>
</dbReference>
<dbReference type="Pfam" id="PF00994">
    <property type="entry name" value="MoCF_biosynth"/>
    <property type="match status" value="1"/>
</dbReference>
<dbReference type="NCBIfam" id="NF045515">
    <property type="entry name" value="Glp_gephyrin"/>
    <property type="match status" value="1"/>
</dbReference>
<evidence type="ECO:0000256" key="10">
    <source>
        <dbReference type="ARBA" id="ARBA00047317"/>
    </source>
</evidence>
<comment type="caution">
    <text evidence="13">The sequence shown here is derived from an EMBL/GenBank/DDBJ whole genome shotgun (WGS) entry which is preliminary data.</text>
</comment>
<dbReference type="Pfam" id="PF03454">
    <property type="entry name" value="MoeA_C"/>
    <property type="match status" value="1"/>
</dbReference>
<dbReference type="SMART" id="SM00852">
    <property type="entry name" value="MoCF_biosynth"/>
    <property type="match status" value="1"/>
</dbReference>
<comment type="catalytic activity">
    <reaction evidence="10">
        <text>adenylyl-molybdopterin + molybdate = Mo-molybdopterin + AMP + H(+)</text>
        <dbReference type="Rhea" id="RHEA:35047"/>
        <dbReference type="ChEBI" id="CHEBI:15378"/>
        <dbReference type="ChEBI" id="CHEBI:36264"/>
        <dbReference type="ChEBI" id="CHEBI:62727"/>
        <dbReference type="ChEBI" id="CHEBI:71302"/>
        <dbReference type="ChEBI" id="CHEBI:456215"/>
        <dbReference type="EC" id="2.10.1.1"/>
    </reaction>
</comment>
<dbReference type="InterPro" id="IPR036135">
    <property type="entry name" value="MoeA_linker/N_sf"/>
</dbReference>
<dbReference type="UniPathway" id="UPA00344"/>
<dbReference type="EC" id="2.10.1.1" evidence="11"/>
<evidence type="ECO:0000256" key="7">
    <source>
        <dbReference type="ARBA" id="ARBA00022723"/>
    </source>
</evidence>
<keyword evidence="5 11" id="KW-0500">Molybdenum</keyword>
<dbReference type="SUPFAM" id="SSF53218">
    <property type="entry name" value="Molybdenum cofactor biosynthesis proteins"/>
    <property type="match status" value="1"/>
</dbReference>
<evidence type="ECO:0000256" key="11">
    <source>
        <dbReference type="RuleBase" id="RU365090"/>
    </source>
</evidence>
<name>A0A4Q9B6N5_9DEIN</name>
<dbReference type="SUPFAM" id="SSF63882">
    <property type="entry name" value="MoeA N-terminal region -like"/>
    <property type="match status" value="1"/>
</dbReference>
<comment type="function">
    <text evidence="2 11">Catalyzes the insertion of molybdate into adenylated molybdopterin with the concomitant release of AMP.</text>
</comment>
<evidence type="ECO:0000256" key="6">
    <source>
        <dbReference type="ARBA" id="ARBA00022679"/>
    </source>
</evidence>
<accession>A0A4Q9B6N5</accession>
<dbReference type="Gene3D" id="3.90.105.10">
    <property type="entry name" value="Molybdopterin biosynthesis moea protein, domain 2"/>
    <property type="match status" value="1"/>
</dbReference>
<organism evidence="13 14">
    <name type="scientific">Thermus thermamylovorans</name>
    <dbReference type="NCBI Taxonomy" id="2509362"/>
    <lineage>
        <taxon>Bacteria</taxon>
        <taxon>Thermotogati</taxon>
        <taxon>Deinococcota</taxon>
        <taxon>Deinococci</taxon>
        <taxon>Thermales</taxon>
        <taxon>Thermaceae</taxon>
        <taxon>Thermus</taxon>
    </lineage>
</organism>
<dbReference type="RefSeq" id="WP_130841993.1">
    <property type="nucleotide sequence ID" value="NZ_SIJL01000008.1"/>
</dbReference>
<keyword evidence="8 11" id="KW-0460">Magnesium</keyword>
<dbReference type="Gene3D" id="2.170.190.11">
    <property type="entry name" value="Molybdopterin biosynthesis moea protein, domain 3"/>
    <property type="match status" value="1"/>
</dbReference>
<dbReference type="GO" id="GO:0061599">
    <property type="term" value="F:molybdopterin molybdotransferase activity"/>
    <property type="evidence" value="ECO:0007669"/>
    <property type="project" value="UniProtKB-UniRule"/>
</dbReference>
<dbReference type="SUPFAM" id="SSF63867">
    <property type="entry name" value="MoeA C-terminal domain-like"/>
    <property type="match status" value="1"/>
</dbReference>
<dbReference type="InterPro" id="IPR038987">
    <property type="entry name" value="MoeA-like"/>
</dbReference>
<keyword evidence="9 11" id="KW-0501">Molybdenum cofactor biosynthesis</keyword>
<comment type="cofactor">
    <cofactor evidence="1 11">
        <name>Mg(2+)</name>
        <dbReference type="ChEBI" id="CHEBI:18420"/>
    </cofactor>
</comment>
<comment type="pathway">
    <text evidence="3 11">Cofactor biosynthesis; molybdopterin biosynthesis.</text>
</comment>
<dbReference type="NCBIfam" id="TIGR00177">
    <property type="entry name" value="molyb_syn"/>
    <property type="match status" value="1"/>
</dbReference>
<dbReference type="Pfam" id="PF03453">
    <property type="entry name" value="MoeA_N"/>
    <property type="match status" value="1"/>
</dbReference>
<dbReference type="PANTHER" id="PTHR10192">
    <property type="entry name" value="MOLYBDOPTERIN BIOSYNTHESIS PROTEIN"/>
    <property type="match status" value="1"/>
</dbReference>
<dbReference type="InterPro" id="IPR001453">
    <property type="entry name" value="MoaB/Mog_dom"/>
</dbReference>
<dbReference type="CDD" id="cd00887">
    <property type="entry name" value="MoeA"/>
    <property type="match status" value="1"/>
</dbReference>
<evidence type="ECO:0000259" key="12">
    <source>
        <dbReference type="SMART" id="SM00852"/>
    </source>
</evidence>
<feature type="domain" description="MoaB/Mog" evidence="12">
    <location>
        <begin position="182"/>
        <end position="318"/>
    </location>
</feature>
<dbReference type="FunFam" id="3.40.980.10:FF:000004">
    <property type="entry name" value="Molybdopterin molybdenumtransferase"/>
    <property type="match status" value="1"/>
</dbReference>
<dbReference type="Gene3D" id="2.40.340.10">
    <property type="entry name" value="MoeA, C-terminal, domain IV"/>
    <property type="match status" value="1"/>
</dbReference>
<keyword evidence="6 11" id="KW-0808">Transferase</keyword>
<dbReference type="Proteomes" id="UP000292858">
    <property type="component" value="Unassembled WGS sequence"/>
</dbReference>
<evidence type="ECO:0000256" key="3">
    <source>
        <dbReference type="ARBA" id="ARBA00005046"/>
    </source>
</evidence>
<evidence type="ECO:0000256" key="2">
    <source>
        <dbReference type="ARBA" id="ARBA00002901"/>
    </source>
</evidence>
<dbReference type="GO" id="GO:0006777">
    <property type="term" value="P:Mo-molybdopterin cofactor biosynthetic process"/>
    <property type="evidence" value="ECO:0007669"/>
    <property type="project" value="UniProtKB-UniRule"/>
</dbReference>
<gene>
    <name evidence="13" type="ORF">ETP66_07360</name>
</gene>
<dbReference type="GO" id="GO:0005829">
    <property type="term" value="C:cytosol"/>
    <property type="evidence" value="ECO:0007669"/>
    <property type="project" value="TreeGrafter"/>
</dbReference>
<comment type="similarity">
    <text evidence="4 11">Belongs to the MoeA family.</text>
</comment>
<proteinExistence type="inferred from homology"/>